<evidence type="ECO:0000256" key="1">
    <source>
        <dbReference type="SAM" id="SignalP"/>
    </source>
</evidence>
<keyword evidence="2" id="KW-1185">Reference proteome</keyword>
<dbReference type="RefSeq" id="XP_017018632.1">
    <property type="nucleotide sequence ID" value="XM_017163143.3"/>
</dbReference>
<dbReference type="Proteomes" id="UP001652661">
    <property type="component" value="Chromosome 2R"/>
</dbReference>
<reference evidence="3" key="2">
    <citation type="submission" date="2025-08" db="UniProtKB">
        <authorList>
            <consortium name="RefSeq"/>
        </authorList>
    </citation>
    <scope>IDENTIFICATION</scope>
    <source>
        <strain evidence="3">14028-0561.14</strain>
        <tissue evidence="3">Whole fly</tissue>
    </source>
</reference>
<sequence length="121" mass="13741">MNIFIVLVVVSMFLNFIQAAPSVDITNDELMDGKYLCEDISALKQFGNGNSESLRTGFVDNDDLSPTSPFFNEFYKLFLRNMNIFLSKNKHFARQVSKRGLDSIGGGHLIKRTENRQLLTD</sequence>
<dbReference type="AlphaFoldDB" id="A0A6P4HRN3"/>
<feature type="signal peptide" evidence="1">
    <location>
        <begin position="1"/>
        <end position="19"/>
    </location>
</feature>
<keyword evidence="1" id="KW-0732">Signal</keyword>
<evidence type="ECO:0000313" key="2">
    <source>
        <dbReference type="Proteomes" id="UP001652661"/>
    </source>
</evidence>
<reference evidence="2" key="1">
    <citation type="submission" date="2025-05" db="UniProtKB">
        <authorList>
            <consortium name="RefSeq"/>
        </authorList>
    </citation>
    <scope>NUCLEOTIDE SEQUENCE [LARGE SCALE GENOMIC DNA]</scope>
    <source>
        <strain evidence="2">14028-0561.14</strain>
    </source>
</reference>
<gene>
    <name evidence="3" type="primary">Orcokinin</name>
</gene>
<feature type="chain" id="PRO_5028095967" evidence="1">
    <location>
        <begin position="20"/>
        <end position="121"/>
    </location>
</feature>
<protein>
    <submittedName>
        <fullName evidence="3">Uncharacterized protein Orcokinin isoform X2</fullName>
    </submittedName>
</protein>
<name>A0A6P4HRN3_DROKI</name>
<organism evidence="2 3">
    <name type="scientific">Drosophila kikkawai</name>
    <name type="common">Fruit fly</name>
    <dbReference type="NCBI Taxonomy" id="30033"/>
    <lineage>
        <taxon>Eukaryota</taxon>
        <taxon>Metazoa</taxon>
        <taxon>Ecdysozoa</taxon>
        <taxon>Arthropoda</taxon>
        <taxon>Hexapoda</taxon>
        <taxon>Insecta</taxon>
        <taxon>Pterygota</taxon>
        <taxon>Neoptera</taxon>
        <taxon>Endopterygota</taxon>
        <taxon>Diptera</taxon>
        <taxon>Brachycera</taxon>
        <taxon>Muscomorpha</taxon>
        <taxon>Ephydroidea</taxon>
        <taxon>Drosophilidae</taxon>
        <taxon>Drosophila</taxon>
        <taxon>Sophophora</taxon>
    </lineage>
</organism>
<evidence type="ECO:0000313" key="3">
    <source>
        <dbReference type="RefSeq" id="XP_017018632.1"/>
    </source>
</evidence>
<accession>A0A6P4HRN3</accession>
<dbReference type="OrthoDB" id="7813410at2759"/>
<proteinExistence type="predicted"/>